<name>A0A6M0IJF0_9BACT</name>
<proteinExistence type="predicted"/>
<evidence type="ECO:0008006" key="4">
    <source>
        <dbReference type="Google" id="ProtNLM"/>
    </source>
</evidence>
<dbReference type="RefSeq" id="WP_164038980.1">
    <property type="nucleotide sequence ID" value="NZ_JAAGNZ010000001.1"/>
</dbReference>
<evidence type="ECO:0000313" key="3">
    <source>
        <dbReference type="Proteomes" id="UP000477386"/>
    </source>
</evidence>
<accession>A0A6M0IJF0</accession>
<comment type="caution">
    <text evidence="2">The sequence shown here is derived from an EMBL/GenBank/DDBJ whole genome shotgun (WGS) entry which is preliminary data.</text>
</comment>
<protein>
    <recommendedName>
        <fullName evidence="4">Phage portal protein</fullName>
    </recommendedName>
</protein>
<keyword evidence="3" id="KW-1185">Reference proteome</keyword>
<evidence type="ECO:0000313" key="2">
    <source>
        <dbReference type="EMBL" id="NEU67957.1"/>
    </source>
</evidence>
<organism evidence="2 3">
    <name type="scientific">Spirosoma agri</name>
    <dbReference type="NCBI Taxonomy" id="1987381"/>
    <lineage>
        <taxon>Bacteria</taxon>
        <taxon>Pseudomonadati</taxon>
        <taxon>Bacteroidota</taxon>
        <taxon>Cytophagia</taxon>
        <taxon>Cytophagales</taxon>
        <taxon>Cytophagaceae</taxon>
        <taxon>Spirosoma</taxon>
    </lineage>
</organism>
<reference evidence="2 3" key="1">
    <citation type="submission" date="2020-02" db="EMBL/GenBank/DDBJ databases">
        <title>Draft genome sequence of two Spirosoma agri KCTC 52727 and Spirosoma terrae KCTC 52035.</title>
        <authorList>
            <person name="Rojas J."/>
            <person name="Ambika Manirajan B."/>
            <person name="Ratering S."/>
            <person name="Suarez C."/>
            <person name="Schnell S."/>
        </authorList>
    </citation>
    <scope>NUCLEOTIDE SEQUENCE [LARGE SCALE GENOMIC DNA]</scope>
    <source>
        <strain evidence="2 3">KCTC 52727</strain>
    </source>
</reference>
<evidence type="ECO:0000256" key="1">
    <source>
        <dbReference type="SAM" id="MobiDB-lite"/>
    </source>
</evidence>
<sequence>MAKSKTSQQAKKPDTKPTVSGFLASPQAKKRVDSKPTVSGFLPYGQGDMFPQNFKDAIDDSDTATAAVTALAEFIIGNGLEDEALADLVVNNDGETLDQIAEGMAWNIAEGEVIVLHIGYNGMGQPNSLRSINWEQYRHLEPNEQGKLTHGAIFPFLENTFKRDLKKKHTLCPLFNDDPEVVLSQIAAVNGIHNYYGQLLYFKTGRPTSDYYARPRLFGTVKNLETEAELTEYDFSTVTNGFNISGIWKQIKSKKSPAEDGEDDDSTVSKLEEHQGGKNGGKLLVYEAEDKEELDAAGFISTSGAELANRYNATNDRVPIRIARRARVPNELINIRKAGGIAPTGEEMKVASQIMQQGVNKSQRCIDMVLTWVMANWHEPLPVSNPKYNLENLNYFSDKTTTSNERTDPSVAQPG</sequence>
<dbReference type="EMBL" id="JAAGNZ010000001">
    <property type="protein sequence ID" value="NEU67957.1"/>
    <property type="molecule type" value="Genomic_DNA"/>
</dbReference>
<feature type="region of interest" description="Disordered" evidence="1">
    <location>
        <begin position="253"/>
        <end position="277"/>
    </location>
</feature>
<gene>
    <name evidence="2" type="ORF">GK091_13785</name>
</gene>
<dbReference type="AlphaFoldDB" id="A0A6M0IJF0"/>
<feature type="region of interest" description="Disordered" evidence="1">
    <location>
        <begin position="1"/>
        <end position="37"/>
    </location>
</feature>
<dbReference type="Proteomes" id="UP000477386">
    <property type="component" value="Unassembled WGS sequence"/>
</dbReference>
<feature type="compositionally biased region" description="Polar residues" evidence="1">
    <location>
        <begin position="1"/>
        <end position="10"/>
    </location>
</feature>